<evidence type="ECO:0000259" key="1">
    <source>
        <dbReference type="Pfam" id="PF13333"/>
    </source>
</evidence>
<evidence type="ECO:0000313" key="2">
    <source>
        <dbReference type="EMBL" id="KAF1719851.1"/>
    </source>
</evidence>
<accession>A0ABQ6ZCB1</accession>
<organism evidence="2 3">
    <name type="scientific">Pseudoxanthomonas japonensis</name>
    <dbReference type="NCBI Taxonomy" id="69284"/>
    <lineage>
        <taxon>Bacteria</taxon>
        <taxon>Pseudomonadati</taxon>
        <taxon>Pseudomonadota</taxon>
        <taxon>Gammaproteobacteria</taxon>
        <taxon>Lysobacterales</taxon>
        <taxon>Lysobacteraceae</taxon>
        <taxon>Pseudoxanthomonas</taxon>
    </lineage>
</organism>
<sequence length="30" mass="3656">AINDYIQFYNHQRLHSALGYRSPVEFEQCR</sequence>
<dbReference type="InterPro" id="IPR012337">
    <property type="entry name" value="RNaseH-like_sf"/>
</dbReference>
<name>A0ABQ6ZCB1_9GAMM</name>
<proteinExistence type="predicted"/>
<feature type="domain" description="Integrase catalytic" evidence="1">
    <location>
        <begin position="1"/>
        <end position="28"/>
    </location>
</feature>
<dbReference type="RefSeq" id="WP_162339380.1">
    <property type="nucleotide sequence ID" value="NZ_PDWW01000054.1"/>
</dbReference>
<dbReference type="EMBL" id="PDWW01000054">
    <property type="protein sequence ID" value="KAF1719851.1"/>
    <property type="molecule type" value="Genomic_DNA"/>
</dbReference>
<feature type="non-terminal residue" evidence="2">
    <location>
        <position position="1"/>
    </location>
</feature>
<dbReference type="SUPFAM" id="SSF53098">
    <property type="entry name" value="Ribonuclease H-like"/>
    <property type="match status" value="1"/>
</dbReference>
<keyword evidence="3" id="KW-1185">Reference proteome</keyword>
<dbReference type="Pfam" id="PF13333">
    <property type="entry name" value="rve_2"/>
    <property type="match status" value="1"/>
</dbReference>
<gene>
    <name evidence="2" type="ORF">CSC78_18705</name>
</gene>
<dbReference type="InterPro" id="IPR001584">
    <property type="entry name" value="Integrase_cat-core"/>
</dbReference>
<comment type="caution">
    <text evidence="2">The sequence shown here is derived from an EMBL/GenBank/DDBJ whole genome shotgun (WGS) entry which is preliminary data.</text>
</comment>
<protein>
    <recommendedName>
        <fullName evidence="1">Integrase catalytic domain-containing protein</fullName>
    </recommendedName>
</protein>
<dbReference type="Proteomes" id="UP000781710">
    <property type="component" value="Unassembled WGS sequence"/>
</dbReference>
<evidence type="ECO:0000313" key="3">
    <source>
        <dbReference type="Proteomes" id="UP000781710"/>
    </source>
</evidence>
<reference evidence="2 3" key="1">
    <citation type="submission" date="2017-10" db="EMBL/GenBank/DDBJ databases">
        <title>Whole genome sequencing of members of genus Pseudoxanthomonas.</title>
        <authorList>
            <person name="Kumar S."/>
            <person name="Bansal K."/>
            <person name="Kaur A."/>
            <person name="Patil P."/>
            <person name="Sharma S."/>
            <person name="Patil P.B."/>
        </authorList>
    </citation>
    <scope>NUCLEOTIDE SEQUENCE [LARGE SCALE GENOMIC DNA]</scope>
    <source>
        <strain evidence="2 3">DSM 17109</strain>
    </source>
</reference>